<dbReference type="SMART" id="SM00752">
    <property type="entry name" value="HTTM"/>
    <property type="match status" value="1"/>
</dbReference>
<reference evidence="9 10" key="1">
    <citation type="submission" date="2016-11" db="EMBL/GenBank/DDBJ databases">
        <authorList>
            <person name="Jaros S."/>
            <person name="Januszkiewicz K."/>
            <person name="Wedrychowicz H."/>
        </authorList>
    </citation>
    <scope>NUCLEOTIDE SEQUENCE [LARGE SCALE GENOMIC DNA]</scope>
    <source>
        <strain evidence="9 10">DSM 25661</strain>
    </source>
</reference>
<feature type="transmembrane region" description="Helical" evidence="7">
    <location>
        <begin position="149"/>
        <end position="168"/>
    </location>
</feature>
<evidence type="ECO:0000313" key="10">
    <source>
        <dbReference type="Proteomes" id="UP000184462"/>
    </source>
</evidence>
<dbReference type="InterPro" id="IPR011020">
    <property type="entry name" value="HTTM-like"/>
</dbReference>
<feature type="transmembrane region" description="Helical" evidence="7">
    <location>
        <begin position="59"/>
        <end position="79"/>
    </location>
</feature>
<dbReference type="OrthoDB" id="341137at2"/>
<feature type="transmembrane region" description="Helical" evidence="7">
    <location>
        <begin position="110"/>
        <end position="128"/>
    </location>
</feature>
<dbReference type="AlphaFoldDB" id="A0A1M4WHU7"/>
<evidence type="ECO:0000256" key="1">
    <source>
        <dbReference type="ARBA" id="ARBA00004127"/>
    </source>
</evidence>
<keyword evidence="5" id="KW-1015">Disulfide bond</keyword>
<keyword evidence="6" id="KW-0456">Lyase</keyword>
<keyword evidence="10" id="KW-1185">Reference proteome</keyword>
<keyword evidence="4 7" id="KW-0472">Membrane</keyword>
<feature type="transmembrane region" description="Helical" evidence="7">
    <location>
        <begin position="243"/>
        <end position="266"/>
    </location>
</feature>
<dbReference type="InterPro" id="IPR007782">
    <property type="entry name" value="VKG_COase"/>
</dbReference>
<dbReference type="InterPro" id="IPR053935">
    <property type="entry name" value="VKGC_lumenal_dom"/>
</dbReference>
<sequence>MLSRLLFKPVDNSALIVFRICFGLLITLESWGAIATGWVKRVLVEPEFTFNFIGLDVLQYLQGPLMYAWFVVMGIFGIGVMLGYKYRFSIIGFTLFWLVAYLMQKSAYNNHYYLLVLLNLMMCIMPAHKYKSLDVKQNQSLKSLVMPNWVNILIITQLAIVYTYAALAKLYPDWLNAEVIAIFMQSKANYFLIGELLQQKWVHYGMAYFGIFFDLLIVPLLLWSKTRKFAFGISLFFHLFNSIVFQIGIFPYMSLAFTVFFFPVEVIRTRFLPRKPSLRQVKPTKVFPVKPFLVVGLALWTLVQVILPVRHHFINSDVFWSEEGHRMSWRMMLRAKSSFVRFKIKDLDTQEQRYVNLDDYLTKKQQRSLGKPDVFWQFVQHLKHNFAEQNIAIYATAWVKLNHHARRYLVSPDLDLTSIKWQPFKTNDWLLLKD</sequence>
<dbReference type="EMBL" id="FQTW01000006">
    <property type="protein sequence ID" value="SHE80806.1"/>
    <property type="molecule type" value="Genomic_DNA"/>
</dbReference>
<evidence type="ECO:0000256" key="3">
    <source>
        <dbReference type="ARBA" id="ARBA00022989"/>
    </source>
</evidence>
<protein>
    <submittedName>
        <fullName evidence="9">Vitamin K-dependent gamma-carboxylase</fullName>
    </submittedName>
</protein>
<dbReference type="Proteomes" id="UP000184462">
    <property type="component" value="Unassembled WGS sequence"/>
</dbReference>
<dbReference type="PANTHER" id="PTHR12639">
    <property type="entry name" value="VITAMIN K-DEPENDENT GAMMA-CARBOXYLASE"/>
    <property type="match status" value="1"/>
</dbReference>
<dbReference type="RefSeq" id="WP_073193132.1">
    <property type="nucleotide sequence ID" value="NZ_FQTW01000006.1"/>
</dbReference>
<evidence type="ECO:0000259" key="8">
    <source>
        <dbReference type="SMART" id="SM00752"/>
    </source>
</evidence>
<feature type="transmembrane region" description="Helical" evidence="7">
    <location>
        <begin position="205"/>
        <end position="223"/>
    </location>
</feature>
<evidence type="ECO:0000313" key="9">
    <source>
        <dbReference type="EMBL" id="SHE80806.1"/>
    </source>
</evidence>
<dbReference type="GO" id="GO:0019842">
    <property type="term" value="F:vitamin binding"/>
    <property type="evidence" value="ECO:0007669"/>
    <property type="project" value="TreeGrafter"/>
</dbReference>
<organism evidence="9 10">
    <name type="scientific">Psychroflexus salarius</name>
    <dbReference type="NCBI Taxonomy" id="1155689"/>
    <lineage>
        <taxon>Bacteria</taxon>
        <taxon>Pseudomonadati</taxon>
        <taxon>Bacteroidota</taxon>
        <taxon>Flavobacteriia</taxon>
        <taxon>Flavobacteriales</taxon>
        <taxon>Flavobacteriaceae</taxon>
        <taxon>Psychroflexus</taxon>
    </lineage>
</organism>
<evidence type="ECO:0000256" key="5">
    <source>
        <dbReference type="ARBA" id="ARBA00023157"/>
    </source>
</evidence>
<dbReference type="PANTHER" id="PTHR12639:SF7">
    <property type="entry name" value="HTTM DOMAIN-CONTAINING PROTEIN"/>
    <property type="match status" value="1"/>
</dbReference>
<keyword evidence="3 7" id="KW-1133">Transmembrane helix</keyword>
<dbReference type="GO" id="GO:0012505">
    <property type="term" value="C:endomembrane system"/>
    <property type="evidence" value="ECO:0007669"/>
    <property type="project" value="UniProtKB-SubCell"/>
</dbReference>
<accession>A0A1M4WHU7</accession>
<dbReference type="InterPro" id="IPR053934">
    <property type="entry name" value="HTTM_dom"/>
</dbReference>
<feature type="transmembrane region" description="Helical" evidence="7">
    <location>
        <begin position="287"/>
        <end position="307"/>
    </location>
</feature>
<proteinExistence type="predicted"/>
<evidence type="ECO:0000256" key="2">
    <source>
        <dbReference type="ARBA" id="ARBA00022692"/>
    </source>
</evidence>
<name>A0A1M4WHU7_9FLAO</name>
<evidence type="ECO:0000256" key="4">
    <source>
        <dbReference type="ARBA" id="ARBA00023136"/>
    </source>
</evidence>
<gene>
    <name evidence="9" type="ORF">SAMN05444278_10611</name>
</gene>
<evidence type="ECO:0000256" key="7">
    <source>
        <dbReference type="SAM" id="Phobius"/>
    </source>
</evidence>
<feature type="domain" description="HTTM-like" evidence="8">
    <location>
        <begin position="7"/>
        <end position="266"/>
    </location>
</feature>
<feature type="transmembrane region" description="Helical" evidence="7">
    <location>
        <begin position="12"/>
        <end position="39"/>
    </location>
</feature>
<evidence type="ECO:0000256" key="6">
    <source>
        <dbReference type="ARBA" id="ARBA00023239"/>
    </source>
</evidence>
<keyword evidence="2 7" id="KW-0812">Transmembrane</keyword>
<dbReference type="STRING" id="1155689.SAMN05444278_10611"/>
<dbReference type="Pfam" id="PF05090">
    <property type="entry name" value="HTTM"/>
    <property type="match status" value="1"/>
</dbReference>
<comment type="subcellular location">
    <subcellularLocation>
        <location evidence="1">Endomembrane system</location>
        <topology evidence="1">Multi-pass membrane protein</topology>
    </subcellularLocation>
</comment>
<dbReference type="GO" id="GO:0008488">
    <property type="term" value="F:gamma-glutamyl carboxylase activity"/>
    <property type="evidence" value="ECO:0007669"/>
    <property type="project" value="InterPro"/>
</dbReference>
<dbReference type="Pfam" id="PF22777">
    <property type="entry name" value="VKGC_lumenal_dom"/>
    <property type="match status" value="1"/>
</dbReference>